<comment type="caution">
    <text evidence="3">The sequence shown here is derived from an EMBL/GenBank/DDBJ whole genome shotgun (WGS) entry which is preliminary data.</text>
</comment>
<dbReference type="CDD" id="cd03801">
    <property type="entry name" value="GT4_PimA-like"/>
    <property type="match status" value="1"/>
</dbReference>
<evidence type="ECO:0000259" key="2">
    <source>
        <dbReference type="Pfam" id="PF13439"/>
    </source>
</evidence>
<dbReference type="EMBL" id="JBHTJG010000012">
    <property type="protein sequence ID" value="MFD0948402.1"/>
    <property type="molecule type" value="Genomic_DNA"/>
</dbReference>
<keyword evidence="3" id="KW-0808">Transferase</keyword>
<dbReference type="GO" id="GO:0016757">
    <property type="term" value="F:glycosyltransferase activity"/>
    <property type="evidence" value="ECO:0007669"/>
    <property type="project" value="UniProtKB-KW"/>
</dbReference>
<keyword evidence="4" id="KW-1185">Reference proteome</keyword>
<feature type="domain" description="Glycosyltransferase subfamily 4-like N-terminal" evidence="2">
    <location>
        <begin position="16"/>
        <end position="177"/>
    </location>
</feature>
<dbReference type="InterPro" id="IPR050194">
    <property type="entry name" value="Glycosyltransferase_grp1"/>
</dbReference>
<organism evidence="3 4">
    <name type="scientific">Sphingomonas canadensis</name>
    <dbReference type="NCBI Taxonomy" id="1219257"/>
    <lineage>
        <taxon>Bacteria</taxon>
        <taxon>Pseudomonadati</taxon>
        <taxon>Pseudomonadota</taxon>
        <taxon>Alphaproteobacteria</taxon>
        <taxon>Sphingomonadales</taxon>
        <taxon>Sphingomonadaceae</taxon>
        <taxon>Sphingomonas</taxon>
    </lineage>
</organism>
<keyword evidence="3" id="KW-0328">Glycosyltransferase</keyword>
<evidence type="ECO:0000313" key="3">
    <source>
        <dbReference type="EMBL" id="MFD0948402.1"/>
    </source>
</evidence>
<name>A0ABW3HB51_9SPHN</name>
<dbReference type="PANTHER" id="PTHR45947">
    <property type="entry name" value="SULFOQUINOVOSYL TRANSFERASE SQD2"/>
    <property type="match status" value="1"/>
</dbReference>
<evidence type="ECO:0000259" key="1">
    <source>
        <dbReference type="Pfam" id="PF00534"/>
    </source>
</evidence>
<feature type="domain" description="Glycosyl transferase family 1" evidence="1">
    <location>
        <begin position="192"/>
        <end position="330"/>
    </location>
</feature>
<gene>
    <name evidence="3" type="ORF">ACFQ1E_18840</name>
</gene>
<evidence type="ECO:0000313" key="4">
    <source>
        <dbReference type="Proteomes" id="UP001596977"/>
    </source>
</evidence>
<dbReference type="InterPro" id="IPR001296">
    <property type="entry name" value="Glyco_trans_1"/>
</dbReference>
<dbReference type="RefSeq" id="WP_264946270.1">
    <property type="nucleotide sequence ID" value="NZ_JAPDRA010000012.1"/>
</dbReference>
<dbReference type="InterPro" id="IPR028098">
    <property type="entry name" value="Glyco_trans_4-like_N"/>
</dbReference>
<dbReference type="Pfam" id="PF13439">
    <property type="entry name" value="Glyco_transf_4"/>
    <property type="match status" value="1"/>
</dbReference>
<dbReference type="Proteomes" id="UP001596977">
    <property type="component" value="Unassembled WGS sequence"/>
</dbReference>
<dbReference type="Pfam" id="PF00534">
    <property type="entry name" value="Glycos_transf_1"/>
    <property type="match status" value="1"/>
</dbReference>
<dbReference type="EC" id="2.4.-.-" evidence="3"/>
<accession>A0ABW3HB51</accession>
<proteinExistence type="predicted"/>
<reference evidence="4" key="1">
    <citation type="journal article" date="2019" name="Int. J. Syst. Evol. Microbiol.">
        <title>The Global Catalogue of Microorganisms (GCM) 10K type strain sequencing project: providing services to taxonomists for standard genome sequencing and annotation.</title>
        <authorList>
            <consortium name="The Broad Institute Genomics Platform"/>
            <consortium name="The Broad Institute Genome Sequencing Center for Infectious Disease"/>
            <person name="Wu L."/>
            <person name="Ma J."/>
        </authorList>
    </citation>
    <scope>NUCLEOTIDE SEQUENCE [LARGE SCALE GENOMIC DNA]</scope>
    <source>
        <strain evidence="4">CCUG 62982</strain>
    </source>
</reference>
<dbReference type="SUPFAM" id="SSF53756">
    <property type="entry name" value="UDP-Glycosyltransferase/glycogen phosphorylase"/>
    <property type="match status" value="1"/>
</dbReference>
<dbReference type="PANTHER" id="PTHR45947:SF14">
    <property type="entry name" value="SLL1723 PROTEIN"/>
    <property type="match status" value="1"/>
</dbReference>
<dbReference type="Gene3D" id="3.40.50.2000">
    <property type="entry name" value="Glycogen Phosphorylase B"/>
    <property type="match status" value="2"/>
</dbReference>
<sequence>MSSIHILHLHSTFALGGKEARAVRLMNAFGDRARHTIVSSMPDQLGARDAIAKGIKYEIAQDPPPLTGRPSVKRYEAIARFMRRFDLVLTYNWGAIDGVMAARVFGKGLPPVIHHEDGFNADEAHRLNPVRNMYRRIALPAANALVVPSYTLEHIAEKMWGQPPERLRYIANGIDTAAYARKPDPKAIPGFERREGEVVIGTVAGLRAVKDLPKLVRAVAGLGMRFRLVIAGEGPERQAILDQAELMAIEDKLVMPGFLPDPHRYIGLFDIYALSSKSEQAPISVIEAMAAGLPVVSPVVGDVSQMVGKRNQPYLANPIDKKIEVFLRDRLERLALSPEERTLVGEENRQRAHDLFDEKAMIAAYAQLYGEAMGRPGVLG</sequence>
<protein>
    <submittedName>
        <fullName evidence="3">Glycosyltransferase family 4 protein</fullName>
        <ecNumber evidence="3">2.4.-.-</ecNumber>
    </submittedName>
</protein>